<keyword evidence="10" id="KW-1185">Reference proteome</keyword>
<reference evidence="9 10" key="1">
    <citation type="submission" date="2018-06" db="EMBL/GenBank/DDBJ databases">
        <title>Genomic Encyclopedia of Type Strains, Phase I: the one thousand microbial genomes (KMG-I) project.</title>
        <authorList>
            <person name="Kyrpides N."/>
        </authorList>
    </citation>
    <scope>NUCLEOTIDE SEQUENCE [LARGE SCALE GENOMIC DNA]</scope>
    <source>
        <strain evidence="9 10">DSM 19573</strain>
    </source>
</reference>
<feature type="transmembrane region" description="Helical" evidence="8">
    <location>
        <begin position="100"/>
        <end position="118"/>
    </location>
</feature>
<accession>A0A318XNF3</accession>
<dbReference type="NCBIfam" id="NF007995">
    <property type="entry name" value="PRK10720.1"/>
    <property type="match status" value="1"/>
</dbReference>
<feature type="transmembrane region" description="Helical" evidence="8">
    <location>
        <begin position="154"/>
        <end position="173"/>
    </location>
</feature>
<proteinExistence type="inferred from homology"/>
<evidence type="ECO:0000313" key="10">
    <source>
        <dbReference type="Proteomes" id="UP000248132"/>
    </source>
</evidence>
<dbReference type="GO" id="GO:0042907">
    <property type="term" value="F:xanthine transmembrane transporter activity"/>
    <property type="evidence" value="ECO:0007669"/>
    <property type="project" value="TreeGrafter"/>
</dbReference>
<evidence type="ECO:0000256" key="6">
    <source>
        <dbReference type="ARBA" id="ARBA00022989"/>
    </source>
</evidence>
<evidence type="ECO:0000256" key="3">
    <source>
        <dbReference type="ARBA" id="ARBA00022448"/>
    </source>
</evidence>
<evidence type="ECO:0000256" key="8">
    <source>
        <dbReference type="SAM" id="Phobius"/>
    </source>
</evidence>
<sequence length="459" mass="48292">MNNTRPIIQVEEKVPFLKALPLSFQHLFAMFSASVLVPFLFNSYAKDHYLETLKLTLKQLNADQLATYNGIQVIDPALVLLLNGIGTLIYIFICKGRAPAFLGSSFAFLSPTSAIITSSSNYADNFRQALGGYIICGLVFVIVAFIIGKVGTGWLDVVLPPAAMGPIVALIGLELAGSAADMAGLLPDANGGFNIQSIIISMVTLAVLIIGNLCFRGFLSVIPILLAVIAGYVLSAIMGNVDYSAVSTARWFDLPAFVAPSFKFNAILILAPAALVVLSEHIGHLFVTGNIVGRNLTKDPGLHRSLMGDGLSTMLSGFCGSCPTTTYGENMGVMAITRVYSVWVIGGAGVISIIIAFVGKLSGIISSIPAAVMGGVSLLLFGTIAASGIRMIVEAKIDYSKAKNLVLTALVFVTGISGITVNLGQNVKLSGMVLATLAGMALSLVFYVLDKLKLTNDAE</sequence>
<dbReference type="Proteomes" id="UP000248132">
    <property type="component" value="Unassembled WGS sequence"/>
</dbReference>
<organism evidence="9 10">
    <name type="scientific">Ruminiclostridium sufflavum DSM 19573</name>
    <dbReference type="NCBI Taxonomy" id="1121337"/>
    <lineage>
        <taxon>Bacteria</taxon>
        <taxon>Bacillati</taxon>
        <taxon>Bacillota</taxon>
        <taxon>Clostridia</taxon>
        <taxon>Eubacteriales</taxon>
        <taxon>Oscillospiraceae</taxon>
        <taxon>Ruminiclostridium</taxon>
    </lineage>
</organism>
<keyword evidence="7 8" id="KW-0472">Membrane</keyword>
<feature type="transmembrane region" description="Helical" evidence="8">
    <location>
        <begin position="405"/>
        <end position="423"/>
    </location>
</feature>
<dbReference type="PANTHER" id="PTHR42810:SF4">
    <property type="entry name" value="URIC ACID TRANSPORTER UACT"/>
    <property type="match status" value="1"/>
</dbReference>
<evidence type="ECO:0000313" key="9">
    <source>
        <dbReference type="EMBL" id="PYG88441.1"/>
    </source>
</evidence>
<feature type="transmembrane region" description="Helical" evidence="8">
    <location>
        <begin position="257"/>
        <end position="278"/>
    </location>
</feature>
<evidence type="ECO:0000256" key="1">
    <source>
        <dbReference type="ARBA" id="ARBA00004651"/>
    </source>
</evidence>
<dbReference type="PROSITE" id="PS01116">
    <property type="entry name" value="XANTH_URACIL_PERMASE"/>
    <property type="match status" value="1"/>
</dbReference>
<protein>
    <submittedName>
        <fullName evidence="9">Uracil permease</fullName>
    </submittedName>
</protein>
<evidence type="ECO:0000256" key="5">
    <source>
        <dbReference type="ARBA" id="ARBA00022692"/>
    </source>
</evidence>
<evidence type="ECO:0000256" key="2">
    <source>
        <dbReference type="ARBA" id="ARBA00008821"/>
    </source>
</evidence>
<keyword evidence="3" id="KW-0813">Transport</keyword>
<dbReference type="Pfam" id="PF00860">
    <property type="entry name" value="Xan_ur_permease"/>
    <property type="match status" value="1"/>
</dbReference>
<dbReference type="NCBIfam" id="TIGR00801">
    <property type="entry name" value="ncs2"/>
    <property type="match status" value="1"/>
</dbReference>
<feature type="transmembrane region" description="Helical" evidence="8">
    <location>
        <begin position="20"/>
        <end position="41"/>
    </location>
</feature>
<feature type="transmembrane region" description="Helical" evidence="8">
    <location>
        <begin position="339"/>
        <end position="358"/>
    </location>
</feature>
<keyword evidence="6 8" id="KW-1133">Transmembrane helix</keyword>
<feature type="transmembrane region" description="Helical" evidence="8">
    <location>
        <begin position="218"/>
        <end position="237"/>
    </location>
</feature>
<keyword evidence="5 8" id="KW-0812">Transmembrane</keyword>
<feature type="transmembrane region" description="Helical" evidence="8">
    <location>
        <begin position="370"/>
        <end position="393"/>
    </location>
</feature>
<dbReference type="GO" id="GO:0005886">
    <property type="term" value="C:plasma membrane"/>
    <property type="evidence" value="ECO:0007669"/>
    <property type="project" value="UniProtKB-SubCell"/>
</dbReference>
<dbReference type="EMBL" id="QKMR01000006">
    <property type="protein sequence ID" value="PYG88441.1"/>
    <property type="molecule type" value="Genomic_DNA"/>
</dbReference>
<feature type="transmembrane region" description="Helical" evidence="8">
    <location>
        <begin position="73"/>
        <end position="93"/>
    </location>
</feature>
<dbReference type="AlphaFoldDB" id="A0A318XNF3"/>
<dbReference type="RefSeq" id="WP_110461347.1">
    <property type="nucleotide sequence ID" value="NZ_QKMR01000006.1"/>
</dbReference>
<evidence type="ECO:0000256" key="7">
    <source>
        <dbReference type="ARBA" id="ARBA00023136"/>
    </source>
</evidence>
<name>A0A318XNF3_9FIRM</name>
<evidence type="ECO:0000256" key="4">
    <source>
        <dbReference type="ARBA" id="ARBA00022475"/>
    </source>
</evidence>
<dbReference type="PANTHER" id="PTHR42810">
    <property type="entry name" value="PURINE PERMEASE C1399.01C-RELATED"/>
    <property type="match status" value="1"/>
</dbReference>
<comment type="subcellular location">
    <subcellularLocation>
        <location evidence="1">Cell membrane</location>
        <topology evidence="1">Multi-pass membrane protein</topology>
    </subcellularLocation>
</comment>
<feature type="transmembrane region" description="Helical" evidence="8">
    <location>
        <begin position="193"/>
        <end position="211"/>
    </location>
</feature>
<gene>
    <name evidence="9" type="ORF">LY28_01290</name>
</gene>
<dbReference type="OrthoDB" id="9779092at2"/>
<comment type="similarity">
    <text evidence="2">Belongs to the nucleobase:cation symporter-2 (NCS2) (TC 2.A.40) family.</text>
</comment>
<dbReference type="InterPro" id="IPR006043">
    <property type="entry name" value="NCS2"/>
</dbReference>
<keyword evidence="4" id="KW-1003">Cell membrane</keyword>
<comment type="caution">
    <text evidence="9">The sequence shown here is derived from an EMBL/GenBank/DDBJ whole genome shotgun (WGS) entry which is preliminary data.</text>
</comment>
<dbReference type="InterPro" id="IPR006042">
    <property type="entry name" value="Xan_ur_permease"/>
</dbReference>
<feature type="transmembrane region" description="Helical" evidence="8">
    <location>
        <begin position="429"/>
        <end position="449"/>
    </location>
</feature>
<feature type="transmembrane region" description="Helical" evidence="8">
    <location>
        <begin position="130"/>
        <end position="147"/>
    </location>
</feature>